<keyword evidence="2" id="KW-1185">Reference proteome</keyword>
<proteinExistence type="predicted"/>
<name>A0A8J7IB26_9NOST</name>
<dbReference type="EMBL" id="JAECZA010000225">
    <property type="protein sequence ID" value="MBH8576186.1"/>
    <property type="molecule type" value="Genomic_DNA"/>
</dbReference>
<reference evidence="1 2" key="1">
    <citation type="journal article" date="2021" name="Int. J. Syst. Evol. Microbiol.">
        <title>Amazonocrinis nigriterrae gen. nov., sp. nov., Atlanticothrix silvestris gen. nov., sp. nov. and Dendronalium phyllosphericum gen. nov., sp. nov., nostocacean cyanobacteria from Brazilian environments.</title>
        <authorList>
            <person name="Alvarenga D.O."/>
            <person name="Andreote A.P.D."/>
            <person name="Branco L.H.Z."/>
            <person name="Delbaje E."/>
            <person name="Cruz R.B."/>
            <person name="Varani A.M."/>
            <person name="Fiore M.F."/>
        </authorList>
    </citation>
    <scope>NUCLEOTIDE SEQUENCE [LARGE SCALE GENOMIC DNA]</scope>
    <source>
        <strain evidence="1 2">CENA369</strain>
    </source>
</reference>
<protein>
    <submittedName>
        <fullName evidence="1">Uncharacterized protein</fullName>
    </submittedName>
</protein>
<sequence length="56" mass="6257">MCDSGLTPHFLETVGRTALDTIRYGGRSPPFRLLCRVAIIRRLAVTKISSNFFSKS</sequence>
<accession>A0A8J7IB26</accession>
<gene>
    <name evidence="1" type="ORF">I8752_24975</name>
</gene>
<organism evidence="1 2">
    <name type="scientific">Dendronalium phyllosphericum CENA369</name>
    <dbReference type="NCBI Taxonomy" id="1725256"/>
    <lineage>
        <taxon>Bacteria</taxon>
        <taxon>Bacillati</taxon>
        <taxon>Cyanobacteriota</taxon>
        <taxon>Cyanophyceae</taxon>
        <taxon>Nostocales</taxon>
        <taxon>Nostocaceae</taxon>
        <taxon>Dendronalium</taxon>
        <taxon>Dendronalium phyllosphericum</taxon>
    </lineage>
</organism>
<dbReference type="AlphaFoldDB" id="A0A8J7IB26"/>
<dbReference type="Proteomes" id="UP000662314">
    <property type="component" value="Unassembled WGS sequence"/>
</dbReference>
<evidence type="ECO:0000313" key="2">
    <source>
        <dbReference type="Proteomes" id="UP000662314"/>
    </source>
</evidence>
<evidence type="ECO:0000313" key="1">
    <source>
        <dbReference type="EMBL" id="MBH8576186.1"/>
    </source>
</evidence>
<comment type="caution">
    <text evidence="1">The sequence shown here is derived from an EMBL/GenBank/DDBJ whole genome shotgun (WGS) entry which is preliminary data.</text>
</comment>
<dbReference type="RefSeq" id="WP_214434928.1">
    <property type="nucleotide sequence ID" value="NZ_JAECZA010000225.1"/>
</dbReference>